<proteinExistence type="predicted"/>
<keyword evidence="1" id="KW-0812">Transmembrane</keyword>
<protein>
    <submittedName>
        <fullName evidence="2">Uncharacterized protein</fullName>
    </submittedName>
</protein>
<feature type="transmembrane region" description="Helical" evidence="1">
    <location>
        <begin position="42"/>
        <end position="75"/>
    </location>
</feature>
<name>A0A1H4R3Q5_9BRAD</name>
<accession>A0A1H4R3Q5</accession>
<dbReference type="OrthoDB" id="8240838at2"/>
<feature type="transmembrane region" description="Helical" evidence="1">
    <location>
        <begin position="12"/>
        <end position="36"/>
    </location>
</feature>
<feature type="transmembrane region" description="Helical" evidence="1">
    <location>
        <begin position="108"/>
        <end position="130"/>
    </location>
</feature>
<feature type="transmembrane region" description="Helical" evidence="1">
    <location>
        <begin position="82"/>
        <end position="102"/>
    </location>
</feature>
<dbReference type="RefSeq" id="WP_092114884.1">
    <property type="nucleotide sequence ID" value="NZ_FNTH01000001.1"/>
</dbReference>
<dbReference type="Proteomes" id="UP000198992">
    <property type="component" value="Unassembled WGS sequence"/>
</dbReference>
<organism evidence="2 3">
    <name type="scientific">Bradyrhizobium erythrophlei</name>
    <dbReference type="NCBI Taxonomy" id="1437360"/>
    <lineage>
        <taxon>Bacteria</taxon>
        <taxon>Pseudomonadati</taxon>
        <taxon>Pseudomonadota</taxon>
        <taxon>Alphaproteobacteria</taxon>
        <taxon>Hyphomicrobiales</taxon>
        <taxon>Nitrobacteraceae</taxon>
        <taxon>Bradyrhizobium</taxon>
    </lineage>
</organism>
<gene>
    <name evidence="2" type="ORF">SAMN05444164_1420</name>
</gene>
<sequence length="141" mass="14549">MSSICTRAFGGWLAGCGAATAVISAVGQTILIVTSHGDVARLLYGIVLLLIPSAAVFVITCLLTAIPAAIVVWLTEEFQIRAAGFFACAGAAIGALSISVLIRSPAVWTSGLVCLFVAAGFIAGLTYWFVMRELAAGEHSM</sequence>
<reference evidence="2 3" key="1">
    <citation type="submission" date="2016-10" db="EMBL/GenBank/DDBJ databases">
        <authorList>
            <person name="de Groot N.N."/>
        </authorList>
    </citation>
    <scope>NUCLEOTIDE SEQUENCE [LARGE SCALE GENOMIC DNA]</scope>
    <source>
        <strain evidence="2 3">MT12</strain>
    </source>
</reference>
<dbReference type="AlphaFoldDB" id="A0A1H4R3Q5"/>
<evidence type="ECO:0000313" key="3">
    <source>
        <dbReference type="Proteomes" id="UP000198992"/>
    </source>
</evidence>
<keyword evidence="1" id="KW-0472">Membrane</keyword>
<evidence type="ECO:0000256" key="1">
    <source>
        <dbReference type="SAM" id="Phobius"/>
    </source>
</evidence>
<dbReference type="EMBL" id="FNTH01000001">
    <property type="protein sequence ID" value="SEC26560.1"/>
    <property type="molecule type" value="Genomic_DNA"/>
</dbReference>
<keyword evidence="1" id="KW-1133">Transmembrane helix</keyword>
<evidence type="ECO:0000313" key="2">
    <source>
        <dbReference type="EMBL" id="SEC26560.1"/>
    </source>
</evidence>